<evidence type="ECO:0000259" key="6">
    <source>
        <dbReference type="Pfam" id="PF24517"/>
    </source>
</evidence>
<feature type="domain" description="Carbohydrate-binding module family 96" evidence="6">
    <location>
        <begin position="297"/>
        <end position="472"/>
    </location>
</feature>
<evidence type="ECO:0000256" key="4">
    <source>
        <dbReference type="SAM" id="SignalP"/>
    </source>
</evidence>
<dbReference type="InterPro" id="IPR018535">
    <property type="entry name" value="DUF1996"/>
</dbReference>
<dbReference type="Pfam" id="PF24517">
    <property type="entry name" value="CBM96"/>
    <property type="match status" value="1"/>
</dbReference>
<evidence type="ECO:0000256" key="2">
    <source>
        <dbReference type="ARBA" id="ARBA00022525"/>
    </source>
</evidence>
<organism evidence="7 8">
    <name type="scientific">Rahnella inusitata</name>
    <dbReference type="NCBI Taxonomy" id="58169"/>
    <lineage>
        <taxon>Bacteria</taxon>
        <taxon>Pseudomonadati</taxon>
        <taxon>Pseudomonadota</taxon>
        <taxon>Gammaproteobacteria</taxon>
        <taxon>Enterobacterales</taxon>
        <taxon>Yersiniaceae</taxon>
        <taxon>Rahnella</taxon>
    </lineage>
</organism>
<evidence type="ECO:0000256" key="3">
    <source>
        <dbReference type="ARBA" id="ARBA00022729"/>
    </source>
</evidence>
<reference evidence="7 8" key="1">
    <citation type="submission" date="2018-09" db="EMBL/GenBank/DDBJ databases">
        <authorList>
            <person name="Le Fleche-Mateos A."/>
        </authorList>
    </citation>
    <scope>NUCLEOTIDE SEQUENCE [LARGE SCALE GENOMIC DNA]</scope>
    <source>
        <strain evidence="7 8">DSM 30078</strain>
    </source>
</reference>
<dbReference type="Proteomes" id="UP000284119">
    <property type="component" value="Unassembled WGS sequence"/>
</dbReference>
<dbReference type="NCBIfam" id="NF033679">
    <property type="entry name" value="DNRLRE_dom"/>
    <property type="match status" value="1"/>
</dbReference>
<evidence type="ECO:0000259" key="5">
    <source>
        <dbReference type="Pfam" id="PF09362"/>
    </source>
</evidence>
<dbReference type="PANTHER" id="PTHR43662">
    <property type="match status" value="1"/>
</dbReference>
<proteinExistence type="predicted"/>
<sequence length="481" mass="53601">MNKYKAGLFVSLCCTGIVPFMAQADDYQTSVQCAYHHTLGDDAILMFGMPNHAMWHDFFGNTSTDASTTYETLQNKPATTCTDLADSSAYWAPSLRLPDGTEVRPLYQKTYYQTAGSKANPLIPFPAGLQLLAGDHKGTTQNPRISFLCNDGTGYSQSDQRTCKQPADGSTLQFNIGIQFPNCWDGKNIAAKPSGSPRKPNAVYSDDNGVCPADYPKHIPTVNMNIAYQFPGATSLDLRTVQLSLDPIMEGEKRIDQWGTLYTAHGDFINGWAPDAAKFMTERCMNNNYDCTSYMPYTYLDTSADTYVSNKEESDKNFGDSQQLLVQGDTSNSAEAGNDEKITLLKFKIPALPTNYPDSQLALFKYNVHLFGGRSTSTGAQMIYIYPTTTDWDEKSVTWNTRPVCNYKSYAGLYLDEAQRYRDIDVTSIVKQAQQQGQTEIAFCLSGDSKKKGDIYTFSARENEHYPSQLTIYGAQEQQYQ</sequence>
<evidence type="ECO:0000313" key="8">
    <source>
        <dbReference type="Proteomes" id="UP000284119"/>
    </source>
</evidence>
<name>A0ABX9P5K9_9GAMM</name>
<keyword evidence="3 4" id="KW-0732">Signal</keyword>
<dbReference type="EMBL" id="RAHG01000002">
    <property type="protein sequence ID" value="RJT15231.1"/>
    <property type="molecule type" value="Genomic_DNA"/>
</dbReference>
<protein>
    <submittedName>
        <fullName evidence="7">DUF1996 domain-containing protein</fullName>
    </submittedName>
</protein>
<gene>
    <name evidence="7" type="ORF">D5396_07210</name>
</gene>
<dbReference type="PANTHER" id="PTHR43662:SF3">
    <property type="entry name" value="DOMAIN PROTEIN, PUTATIVE (AFU_ORTHOLOGUE AFUA_6G11970)-RELATED"/>
    <property type="match status" value="1"/>
</dbReference>
<evidence type="ECO:0000313" key="7">
    <source>
        <dbReference type="EMBL" id="RJT15231.1"/>
    </source>
</evidence>
<keyword evidence="2" id="KW-0964">Secreted</keyword>
<dbReference type="InterPro" id="IPR055372">
    <property type="entry name" value="CBM96"/>
</dbReference>
<feature type="chain" id="PRO_5046917444" evidence="4">
    <location>
        <begin position="25"/>
        <end position="481"/>
    </location>
</feature>
<evidence type="ECO:0000256" key="1">
    <source>
        <dbReference type="ARBA" id="ARBA00004613"/>
    </source>
</evidence>
<comment type="caution">
    <text evidence="7">The sequence shown here is derived from an EMBL/GenBank/DDBJ whole genome shotgun (WGS) entry which is preliminary data.</text>
</comment>
<comment type="subcellular location">
    <subcellularLocation>
        <location evidence="1">Secreted</location>
    </subcellularLocation>
</comment>
<keyword evidence="8" id="KW-1185">Reference proteome</keyword>
<dbReference type="Pfam" id="PF09362">
    <property type="entry name" value="DUF1996"/>
    <property type="match status" value="1"/>
</dbReference>
<feature type="domain" description="DUF1996" evidence="5">
    <location>
        <begin position="42"/>
        <end position="272"/>
    </location>
</feature>
<accession>A0ABX9P5K9</accession>
<dbReference type="RefSeq" id="WP_112168982.1">
    <property type="nucleotide sequence ID" value="NZ_JYDE01000042.1"/>
</dbReference>
<feature type="signal peptide" evidence="4">
    <location>
        <begin position="1"/>
        <end position="24"/>
    </location>
</feature>